<accession>A0ABQ2CXH0</accession>
<proteinExistence type="predicted"/>
<comment type="caution">
    <text evidence="1">The sequence shown here is derived from an EMBL/GenBank/DDBJ whole genome shotgun (WGS) entry which is preliminary data.</text>
</comment>
<evidence type="ECO:0000313" key="2">
    <source>
        <dbReference type="Proteomes" id="UP000632222"/>
    </source>
</evidence>
<name>A0ABQ2CXH0_9DEIO</name>
<organism evidence="1 2">
    <name type="scientific">Deinococcus roseus</name>
    <dbReference type="NCBI Taxonomy" id="392414"/>
    <lineage>
        <taxon>Bacteria</taxon>
        <taxon>Thermotogati</taxon>
        <taxon>Deinococcota</taxon>
        <taxon>Deinococci</taxon>
        <taxon>Deinococcales</taxon>
        <taxon>Deinococcaceae</taxon>
        <taxon>Deinococcus</taxon>
    </lineage>
</organism>
<dbReference type="EMBL" id="BMOD01000001">
    <property type="protein sequence ID" value="GGJ19514.1"/>
    <property type="molecule type" value="Genomic_DNA"/>
</dbReference>
<dbReference type="Proteomes" id="UP000632222">
    <property type="component" value="Unassembled WGS sequence"/>
</dbReference>
<dbReference type="RefSeq" id="WP_188998467.1">
    <property type="nucleotide sequence ID" value="NZ_BMOD01000001.1"/>
</dbReference>
<evidence type="ECO:0000313" key="1">
    <source>
        <dbReference type="EMBL" id="GGJ19514.1"/>
    </source>
</evidence>
<sequence>MIHIEMEAHLRHLEHQQEAELLHLLRQAPRTSMLHQVAESLRSLADQLDMLQPDQQQVRQRQPS</sequence>
<gene>
    <name evidence="1" type="ORF">GCM10008938_02010</name>
</gene>
<keyword evidence="2" id="KW-1185">Reference proteome</keyword>
<protein>
    <submittedName>
        <fullName evidence="1">Uncharacterized protein</fullName>
    </submittedName>
</protein>
<reference evidence="2" key="1">
    <citation type="journal article" date="2019" name="Int. J. Syst. Evol. Microbiol.">
        <title>The Global Catalogue of Microorganisms (GCM) 10K type strain sequencing project: providing services to taxonomists for standard genome sequencing and annotation.</title>
        <authorList>
            <consortium name="The Broad Institute Genomics Platform"/>
            <consortium name="The Broad Institute Genome Sequencing Center for Infectious Disease"/>
            <person name="Wu L."/>
            <person name="Ma J."/>
        </authorList>
    </citation>
    <scope>NUCLEOTIDE SEQUENCE [LARGE SCALE GENOMIC DNA]</scope>
    <source>
        <strain evidence="2">JCM 14370</strain>
    </source>
</reference>